<dbReference type="Proteomes" id="UP000008144">
    <property type="component" value="Chromosome 3"/>
</dbReference>
<keyword evidence="2" id="KW-1185">Reference proteome</keyword>
<organism evidence="1 2">
    <name type="scientific">Ciona intestinalis</name>
    <name type="common">Transparent sea squirt</name>
    <name type="synonym">Ascidia intestinalis</name>
    <dbReference type="NCBI Taxonomy" id="7719"/>
    <lineage>
        <taxon>Eukaryota</taxon>
        <taxon>Metazoa</taxon>
        <taxon>Chordata</taxon>
        <taxon>Tunicata</taxon>
        <taxon>Ascidiacea</taxon>
        <taxon>Phlebobranchia</taxon>
        <taxon>Cionidae</taxon>
        <taxon>Ciona</taxon>
    </lineage>
</organism>
<dbReference type="AlphaFoldDB" id="H2XM29"/>
<dbReference type="HOGENOM" id="CLU_2482667_0_0_1"/>
<evidence type="ECO:0000313" key="1">
    <source>
        <dbReference type="Ensembl" id="ENSCINP00000030711.1"/>
    </source>
</evidence>
<proteinExistence type="predicted"/>
<protein>
    <submittedName>
        <fullName evidence="1">Uncharacterized protein</fullName>
    </submittedName>
</protein>
<evidence type="ECO:0000313" key="2">
    <source>
        <dbReference type="Proteomes" id="UP000008144"/>
    </source>
</evidence>
<dbReference type="Ensembl" id="ENSCINT00000032832.1">
    <property type="protein sequence ID" value="ENSCINP00000030711.1"/>
    <property type="gene ID" value="ENSCING00000023490.1"/>
</dbReference>
<reference evidence="2" key="1">
    <citation type="journal article" date="2002" name="Science">
        <title>The draft genome of Ciona intestinalis: insights into chordate and vertebrate origins.</title>
        <authorList>
            <person name="Dehal P."/>
            <person name="Satou Y."/>
            <person name="Campbell R.K."/>
            <person name="Chapman J."/>
            <person name="Degnan B."/>
            <person name="De Tomaso A."/>
            <person name="Davidson B."/>
            <person name="Di Gregorio A."/>
            <person name="Gelpke M."/>
            <person name="Goodstein D.M."/>
            <person name="Harafuji N."/>
            <person name="Hastings K.E."/>
            <person name="Ho I."/>
            <person name="Hotta K."/>
            <person name="Huang W."/>
            <person name="Kawashima T."/>
            <person name="Lemaire P."/>
            <person name="Martinez D."/>
            <person name="Meinertzhagen I.A."/>
            <person name="Necula S."/>
            <person name="Nonaka M."/>
            <person name="Putnam N."/>
            <person name="Rash S."/>
            <person name="Saiga H."/>
            <person name="Satake M."/>
            <person name="Terry A."/>
            <person name="Yamada L."/>
            <person name="Wang H.G."/>
            <person name="Awazu S."/>
            <person name="Azumi K."/>
            <person name="Boore J."/>
            <person name="Branno M."/>
            <person name="Chin-Bow S."/>
            <person name="DeSantis R."/>
            <person name="Doyle S."/>
            <person name="Francino P."/>
            <person name="Keys D.N."/>
            <person name="Haga S."/>
            <person name="Hayashi H."/>
            <person name="Hino K."/>
            <person name="Imai K.S."/>
            <person name="Inaba K."/>
            <person name="Kano S."/>
            <person name="Kobayashi K."/>
            <person name="Kobayashi M."/>
            <person name="Lee B.I."/>
            <person name="Makabe K.W."/>
            <person name="Manohar C."/>
            <person name="Matassi G."/>
            <person name="Medina M."/>
            <person name="Mochizuki Y."/>
            <person name="Mount S."/>
            <person name="Morishita T."/>
            <person name="Miura S."/>
            <person name="Nakayama A."/>
            <person name="Nishizaka S."/>
            <person name="Nomoto H."/>
            <person name="Ohta F."/>
            <person name="Oishi K."/>
            <person name="Rigoutsos I."/>
            <person name="Sano M."/>
            <person name="Sasaki A."/>
            <person name="Sasakura Y."/>
            <person name="Shoguchi E."/>
            <person name="Shin-i T."/>
            <person name="Spagnuolo A."/>
            <person name="Stainier D."/>
            <person name="Suzuki M.M."/>
            <person name="Tassy O."/>
            <person name="Takatori N."/>
            <person name="Tokuoka M."/>
            <person name="Yagi K."/>
            <person name="Yoshizaki F."/>
            <person name="Wada S."/>
            <person name="Zhang C."/>
            <person name="Hyatt P.D."/>
            <person name="Larimer F."/>
            <person name="Detter C."/>
            <person name="Doggett N."/>
            <person name="Glavina T."/>
            <person name="Hawkins T."/>
            <person name="Richardson P."/>
            <person name="Lucas S."/>
            <person name="Kohara Y."/>
            <person name="Levine M."/>
            <person name="Satoh N."/>
            <person name="Rokhsar D.S."/>
        </authorList>
    </citation>
    <scope>NUCLEOTIDE SEQUENCE [LARGE SCALE GENOMIC DNA]</scope>
</reference>
<dbReference type="EMBL" id="EAAA01001769">
    <property type="status" value="NOT_ANNOTATED_CDS"/>
    <property type="molecule type" value="Genomic_DNA"/>
</dbReference>
<accession>H2XM29</accession>
<dbReference type="InParanoid" id="H2XM29"/>
<name>H2XM29_CIOIN</name>
<sequence length="87" mass="10255">MTGGFETFLQYVAFQTKIHIVSNDNDADYMIRRALSTCRLCYEEVSDGMDQIDQRLREVIGNDWQTEYEKRNNEPARMDKSNIKGRQ</sequence>
<reference evidence="1" key="2">
    <citation type="journal article" date="2008" name="Genome Biol.">
        <title>Improved genome assembly and evidence-based global gene model set for the chordate Ciona intestinalis: new insight into intron and operon populations.</title>
        <authorList>
            <person name="Satou Y."/>
            <person name="Mineta K."/>
            <person name="Ogasawara M."/>
            <person name="Sasakura Y."/>
            <person name="Shoguchi E."/>
            <person name="Ueno K."/>
            <person name="Yamada L."/>
            <person name="Matsumoto J."/>
            <person name="Wasserscheid J."/>
            <person name="Dewar K."/>
            <person name="Wiley G.B."/>
            <person name="Macmil S.L."/>
            <person name="Roe B.A."/>
            <person name="Zeller R.W."/>
            <person name="Hastings K.E."/>
            <person name="Lemaire P."/>
            <person name="Lindquist E."/>
            <person name="Endo T."/>
            <person name="Hotta K."/>
            <person name="Inaba K."/>
        </authorList>
    </citation>
    <scope>NUCLEOTIDE SEQUENCE [LARGE SCALE GENOMIC DNA]</scope>
    <source>
        <strain evidence="1">wild type</strain>
    </source>
</reference>
<reference evidence="1" key="4">
    <citation type="submission" date="2025-09" db="UniProtKB">
        <authorList>
            <consortium name="Ensembl"/>
        </authorList>
    </citation>
    <scope>IDENTIFICATION</scope>
</reference>
<reference evidence="1" key="3">
    <citation type="submission" date="2025-08" db="UniProtKB">
        <authorList>
            <consortium name="Ensembl"/>
        </authorList>
    </citation>
    <scope>IDENTIFICATION</scope>
</reference>